<dbReference type="AlphaFoldDB" id="A0A815F7C5"/>
<evidence type="ECO:0000313" key="2">
    <source>
        <dbReference type="EMBL" id="CAF1321351.1"/>
    </source>
</evidence>
<evidence type="ECO:0000256" key="1">
    <source>
        <dbReference type="SAM" id="SignalP"/>
    </source>
</evidence>
<dbReference type="OrthoDB" id="10002864at2759"/>
<dbReference type="Proteomes" id="UP000663832">
    <property type="component" value="Unassembled WGS sequence"/>
</dbReference>
<reference evidence="2" key="1">
    <citation type="submission" date="2021-02" db="EMBL/GenBank/DDBJ databases">
        <authorList>
            <person name="Nowell W R."/>
        </authorList>
    </citation>
    <scope>NUCLEOTIDE SEQUENCE</scope>
</reference>
<name>A0A815F7C5_9BILA</name>
<keyword evidence="3" id="KW-1185">Reference proteome</keyword>
<protein>
    <submittedName>
        <fullName evidence="2">Uncharacterized protein</fullName>
    </submittedName>
</protein>
<dbReference type="EMBL" id="CAJNOM010000286">
    <property type="protein sequence ID" value="CAF1321351.1"/>
    <property type="molecule type" value="Genomic_DNA"/>
</dbReference>
<organism evidence="2 3">
    <name type="scientific">Adineta steineri</name>
    <dbReference type="NCBI Taxonomy" id="433720"/>
    <lineage>
        <taxon>Eukaryota</taxon>
        <taxon>Metazoa</taxon>
        <taxon>Spiralia</taxon>
        <taxon>Gnathifera</taxon>
        <taxon>Rotifera</taxon>
        <taxon>Eurotatoria</taxon>
        <taxon>Bdelloidea</taxon>
        <taxon>Adinetida</taxon>
        <taxon>Adinetidae</taxon>
        <taxon>Adineta</taxon>
    </lineage>
</organism>
<proteinExistence type="predicted"/>
<feature type="signal peptide" evidence="1">
    <location>
        <begin position="1"/>
        <end position="22"/>
    </location>
</feature>
<keyword evidence="1" id="KW-0732">Signal</keyword>
<feature type="chain" id="PRO_5032493229" evidence="1">
    <location>
        <begin position="23"/>
        <end position="254"/>
    </location>
</feature>
<comment type="caution">
    <text evidence="2">The sequence shown here is derived from an EMBL/GenBank/DDBJ whole genome shotgun (WGS) entry which is preliminary data.</text>
</comment>
<accession>A0A815F7C5</accession>
<evidence type="ECO:0000313" key="3">
    <source>
        <dbReference type="Proteomes" id="UP000663832"/>
    </source>
</evidence>
<gene>
    <name evidence="2" type="ORF">QVE165_LOCUS32362</name>
</gene>
<sequence>MAALFIAIFGLISSSITIGANGYPLTCLDNCHFSQSFDSPFIIPDECNKTTSTFLCQVDVKIDYNQRKFQVTFGSERFYDRKRAIDDKYDHVQELTRINNTQISTKVFYSCTLEDRCEEKFLLNIQSKLIKHDYTKMQSKLMDLLTSKKSSPLTCKQYWSNKSVECNGTCTGERVQFLDPTTGRIVHTSDTPSCESQNISPNVQILAVKMPMSDRTRLSRKILFQCSKDYCNESEMTDQIEKIVNEDYRAFYQE</sequence>